<dbReference type="Proteomes" id="UP000236630">
    <property type="component" value="Unassembled WGS sequence"/>
</dbReference>
<reference evidence="1 2" key="1">
    <citation type="journal article" date="2017" name="Front. Genet.">
        <title>Draft sequencing of the heterozygous diploid genome of Satsuma (Citrus unshiu Marc.) using a hybrid assembly approach.</title>
        <authorList>
            <person name="Shimizu T."/>
            <person name="Tanizawa Y."/>
            <person name="Mochizuki T."/>
            <person name="Nagasaki H."/>
            <person name="Yoshioka T."/>
            <person name="Toyoda A."/>
            <person name="Fujiyama A."/>
            <person name="Kaminuma E."/>
            <person name="Nakamura Y."/>
        </authorList>
    </citation>
    <scope>NUCLEOTIDE SEQUENCE [LARGE SCALE GENOMIC DNA]</scope>
    <source>
        <strain evidence="2">cv. Miyagawa wase</strain>
    </source>
</reference>
<dbReference type="EMBL" id="BDQV01000558">
    <property type="protein sequence ID" value="GAY66250.1"/>
    <property type="molecule type" value="Genomic_DNA"/>
</dbReference>
<gene>
    <name evidence="1" type="ORF">CUMW_247240</name>
</gene>
<evidence type="ECO:0000313" key="2">
    <source>
        <dbReference type="Proteomes" id="UP000236630"/>
    </source>
</evidence>
<dbReference type="AlphaFoldDB" id="A0A2H5QNQ7"/>
<name>A0A2H5QNQ7_CITUN</name>
<organism evidence="1 2">
    <name type="scientific">Citrus unshiu</name>
    <name type="common">Satsuma mandarin</name>
    <name type="synonym">Citrus nobilis var. unshiu</name>
    <dbReference type="NCBI Taxonomy" id="55188"/>
    <lineage>
        <taxon>Eukaryota</taxon>
        <taxon>Viridiplantae</taxon>
        <taxon>Streptophyta</taxon>
        <taxon>Embryophyta</taxon>
        <taxon>Tracheophyta</taxon>
        <taxon>Spermatophyta</taxon>
        <taxon>Magnoliopsida</taxon>
        <taxon>eudicotyledons</taxon>
        <taxon>Gunneridae</taxon>
        <taxon>Pentapetalae</taxon>
        <taxon>rosids</taxon>
        <taxon>malvids</taxon>
        <taxon>Sapindales</taxon>
        <taxon>Rutaceae</taxon>
        <taxon>Aurantioideae</taxon>
        <taxon>Citrus</taxon>
    </lineage>
</organism>
<proteinExistence type="predicted"/>
<keyword evidence="2" id="KW-1185">Reference proteome</keyword>
<comment type="caution">
    <text evidence="1">The sequence shown here is derived from an EMBL/GenBank/DDBJ whole genome shotgun (WGS) entry which is preliminary data.</text>
</comment>
<feature type="non-terminal residue" evidence="1">
    <location>
        <position position="1"/>
    </location>
</feature>
<evidence type="ECO:0000313" key="1">
    <source>
        <dbReference type="EMBL" id="GAY66250.1"/>
    </source>
</evidence>
<protein>
    <submittedName>
        <fullName evidence="1">Uncharacterized protein</fullName>
    </submittedName>
</protein>
<accession>A0A2H5QNQ7</accession>
<sequence length="75" mass="8189">DTISFALILNSSDSIVHSIAKLKTNDTHCCLAECLSSRLSRFASTTFMTEMGSKSLTQHFKVISSEKFLSLGSSQ</sequence>